<dbReference type="Pfam" id="PF26366">
    <property type="entry name" value="DUF8094"/>
    <property type="match status" value="2"/>
</dbReference>
<feature type="compositionally biased region" description="Basic and acidic residues" evidence="1">
    <location>
        <begin position="67"/>
        <end position="93"/>
    </location>
</feature>
<feature type="region of interest" description="Disordered" evidence="1">
    <location>
        <begin position="32"/>
        <end position="101"/>
    </location>
</feature>
<organism evidence="3 4">
    <name type="scientific">Streptomyces tuirus</name>
    <dbReference type="NCBI Taxonomy" id="68278"/>
    <lineage>
        <taxon>Bacteria</taxon>
        <taxon>Bacillati</taxon>
        <taxon>Actinomycetota</taxon>
        <taxon>Actinomycetes</taxon>
        <taxon>Kitasatosporales</taxon>
        <taxon>Streptomycetaceae</taxon>
        <taxon>Streptomyces</taxon>
    </lineage>
</organism>
<proteinExistence type="predicted"/>
<feature type="domain" description="DUF8094" evidence="2">
    <location>
        <begin position="73"/>
        <end position="129"/>
    </location>
</feature>
<name>A0A941FFA7_9ACTN</name>
<keyword evidence="4" id="KW-1185">Reference proteome</keyword>
<protein>
    <recommendedName>
        <fullName evidence="2">DUF8094 domain-containing protein</fullName>
    </recommendedName>
</protein>
<accession>A0A941FFA7</accession>
<evidence type="ECO:0000313" key="3">
    <source>
        <dbReference type="EMBL" id="MBR8643718.1"/>
    </source>
</evidence>
<comment type="caution">
    <text evidence="3">The sequence shown here is derived from an EMBL/GenBank/DDBJ whole genome shotgun (WGS) entry which is preliminary data.</text>
</comment>
<dbReference type="AlphaFoldDB" id="A0A941FFA7"/>
<dbReference type="Proteomes" id="UP000682308">
    <property type="component" value="Unassembled WGS sequence"/>
</dbReference>
<sequence>MVTEATAKKIADHYQEINNKANAAQDEKLLATVEAGPARTAEQRGPGLRQGRRHLQDGAAPVGRRRAPAEAGRRPRHEAGRERQEDVSAEQHRGRGQRQSVYALRTSDGGVLALFPAAHEQESLLKEADVFEGQGLAELTPKAARITAVD</sequence>
<evidence type="ECO:0000313" key="4">
    <source>
        <dbReference type="Proteomes" id="UP000682308"/>
    </source>
</evidence>
<evidence type="ECO:0000259" key="2">
    <source>
        <dbReference type="Pfam" id="PF26366"/>
    </source>
</evidence>
<evidence type="ECO:0000256" key="1">
    <source>
        <dbReference type="SAM" id="MobiDB-lite"/>
    </source>
</evidence>
<dbReference type="InterPro" id="IPR058407">
    <property type="entry name" value="DUF8094"/>
</dbReference>
<dbReference type="EMBL" id="JAGTPG010000002">
    <property type="protein sequence ID" value="MBR8643718.1"/>
    <property type="molecule type" value="Genomic_DNA"/>
</dbReference>
<feature type="domain" description="DUF8094" evidence="2">
    <location>
        <begin position="2"/>
        <end position="39"/>
    </location>
</feature>
<reference evidence="3 4" key="1">
    <citation type="submission" date="2021-04" db="EMBL/GenBank/DDBJ databases">
        <title>Characterization of the biosynthetic gene cluster of new lipopeptides with antitumor activity in the genome of the marine Streptomyces PHM034.</title>
        <authorList>
            <person name="Ceniceros A."/>
            <person name="Canedo L."/>
            <person name="Mendez C."/>
            <person name="Olano C."/>
            <person name="Schleissner C."/>
            <person name="Cuevas C."/>
            <person name="De La Calle F."/>
            <person name="Salas J.A."/>
        </authorList>
    </citation>
    <scope>NUCLEOTIDE SEQUENCE [LARGE SCALE GENOMIC DNA]</scope>
    <source>
        <strain evidence="3 4">PHM034</strain>
    </source>
</reference>
<gene>
    <name evidence="3" type="ORF">KEF29_41055</name>
</gene>